<feature type="domain" description="EMI" evidence="4">
    <location>
        <begin position="40"/>
        <end position="135"/>
    </location>
</feature>
<evidence type="ECO:0000313" key="5">
    <source>
        <dbReference type="EMBL" id="KAK7817286.1"/>
    </source>
</evidence>
<sequence>MLVRAEARAAWRAVAPALLLLPAVLAAVPPRPLRPLQPSMPHVCAEQKLTLVGHRQPCVQAFSRIVPVWRAGCGQQAWCIGQERSHGHLLVVCHLIDDRTVYYMSYRQVYATEARTVFRCCPGWSQKPGQEGCLSAVFLELSPCREPQPHGRHDGLAEILLVETLG</sequence>
<evidence type="ECO:0000259" key="4">
    <source>
        <dbReference type="PROSITE" id="PS51041"/>
    </source>
</evidence>
<protein>
    <recommendedName>
        <fullName evidence="4">EMI domain-containing protein</fullName>
    </recommendedName>
</protein>
<dbReference type="Proteomes" id="UP001488838">
    <property type="component" value="Unassembled WGS sequence"/>
</dbReference>
<feature type="signal peptide" evidence="3">
    <location>
        <begin position="1"/>
        <end position="26"/>
    </location>
</feature>
<proteinExistence type="predicted"/>
<keyword evidence="6" id="KW-1185">Reference proteome</keyword>
<reference evidence="5 6" key="1">
    <citation type="journal article" date="2023" name="bioRxiv">
        <title>Conserved and derived expression patterns and positive selection on dental genes reveal complex evolutionary context of ever-growing rodent molars.</title>
        <authorList>
            <person name="Calamari Z.T."/>
            <person name="Song A."/>
            <person name="Cohen E."/>
            <person name="Akter M."/>
            <person name="Roy R.D."/>
            <person name="Hallikas O."/>
            <person name="Christensen M.M."/>
            <person name="Li P."/>
            <person name="Marangoni P."/>
            <person name="Jernvall J."/>
            <person name="Klein O.D."/>
        </authorList>
    </citation>
    <scope>NUCLEOTIDE SEQUENCE [LARGE SCALE GENOMIC DNA]</scope>
    <source>
        <strain evidence="5">V071</strain>
    </source>
</reference>
<dbReference type="InterPro" id="IPR011489">
    <property type="entry name" value="EMI_domain"/>
</dbReference>
<comment type="caution">
    <text evidence="5">The sequence shown here is derived from an EMBL/GenBank/DDBJ whole genome shotgun (WGS) entry which is preliminary data.</text>
</comment>
<feature type="chain" id="PRO_5043351043" description="EMI domain-containing protein" evidence="3">
    <location>
        <begin position="27"/>
        <end position="166"/>
    </location>
</feature>
<dbReference type="Pfam" id="PF07546">
    <property type="entry name" value="EMI"/>
    <property type="match status" value="1"/>
</dbReference>
<evidence type="ECO:0000313" key="6">
    <source>
        <dbReference type="Proteomes" id="UP001488838"/>
    </source>
</evidence>
<gene>
    <name evidence="5" type="ORF">U0070_004423</name>
</gene>
<accession>A0AAW0ISX5</accession>
<organism evidence="5 6">
    <name type="scientific">Myodes glareolus</name>
    <name type="common">Bank vole</name>
    <name type="synonym">Clethrionomys glareolus</name>
    <dbReference type="NCBI Taxonomy" id="447135"/>
    <lineage>
        <taxon>Eukaryota</taxon>
        <taxon>Metazoa</taxon>
        <taxon>Chordata</taxon>
        <taxon>Craniata</taxon>
        <taxon>Vertebrata</taxon>
        <taxon>Euteleostomi</taxon>
        <taxon>Mammalia</taxon>
        <taxon>Eutheria</taxon>
        <taxon>Euarchontoglires</taxon>
        <taxon>Glires</taxon>
        <taxon>Rodentia</taxon>
        <taxon>Myomorpha</taxon>
        <taxon>Muroidea</taxon>
        <taxon>Cricetidae</taxon>
        <taxon>Arvicolinae</taxon>
        <taxon>Myodes</taxon>
    </lineage>
</organism>
<evidence type="ECO:0000256" key="3">
    <source>
        <dbReference type="SAM" id="SignalP"/>
    </source>
</evidence>
<dbReference type="EMBL" id="JBBHLL010000096">
    <property type="protein sequence ID" value="KAK7817286.1"/>
    <property type="molecule type" value="Genomic_DNA"/>
</dbReference>
<name>A0AAW0ISX5_MYOGA</name>
<dbReference type="PROSITE" id="PS51041">
    <property type="entry name" value="EMI"/>
    <property type="match status" value="1"/>
</dbReference>
<dbReference type="AlphaFoldDB" id="A0AAW0ISX5"/>
<keyword evidence="2" id="KW-1015">Disulfide bond</keyword>
<evidence type="ECO:0000256" key="2">
    <source>
        <dbReference type="ARBA" id="ARBA00023157"/>
    </source>
</evidence>
<evidence type="ECO:0000256" key="1">
    <source>
        <dbReference type="ARBA" id="ARBA00022729"/>
    </source>
</evidence>
<keyword evidence="1 3" id="KW-0732">Signal</keyword>